<keyword evidence="1 10" id="KW-0479">Metal-binding</keyword>
<feature type="domain" description="Nuclear receptor" evidence="12">
    <location>
        <begin position="44"/>
        <end position="120"/>
    </location>
</feature>
<evidence type="ECO:0000313" key="14">
    <source>
        <dbReference type="Proteomes" id="UP000038045"/>
    </source>
</evidence>
<evidence type="ECO:0000256" key="2">
    <source>
        <dbReference type="ARBA" id="ARBA00022771"/>
    </source>
</evidence>
<dbReference type="AlphaFoldDB" id="A0A0N4ZIU1"/>
<dbReference type="SMART" id="SM00399">
    <property type="entry name" value="ZnF_C4"/>
    <property type="match status" value="1"/>
</dbReference>
<evidence type="ECO:0000256" key="6">
    <source>
        <dbReference type="ARBA" id="ARBA00023163"/>
    </source>
</evidence>
<dbReference type="STRING" id="131310.A0A0N4ZIU1"/>
<dbReference type="PRINTS" id="PR00047">
    <property type="entry name" value="STROIDFINGER"/>
</dbReference>
<dbReference type="PROSITE" id="PS51030">
    <property type="entry name" value="NUCLEAR_REC_DBD_2"/>
    <property type="match status" value="1"/>
</dbReference>
<dbReference type="Proteomes" id="UP000038045">
    <property type="component" value="Unplaced"/>
</dbReference>
<keyword evidence="5 10" id="KW-0238">DNA-binding</keyword>
<feature type="region of interest" description="Disordered" evidence="11">
    <location>
        <begin position="1"/>
        <end position="32"/>
    </location>
</feature>
<dbReference type="Pfam" id="PF00105">
    <property type="entry name" value="zf-C4"/>
    <property type="match status" value="1"/>
</dbReference>
<dbReference type="WBParaSite" id="PTRK_0000785300.1">
    <property type="protein sequence ID" value="PTRK_0000785300.1"/>
    <property type="gene ID" value="PTRK_0000785300"/>
</dbReference>
<organism evidence="14 15">
    <name type="scientific">Parastrongyloides trichosuri</name>
    <name type="common">Possum-specific nematode worm</name>
    <dbReference type="NCBI Taxonomy" id="131310"/>
    <lineage>
        <taxon>Eukaryota</taxon>
        <taxon>Metazoa</taxon>
        <taxon>Ecdysozoa</taxon>
        <taxon>Nematoda</taxon>
        <taxon>Chromadorea</taxon>
        <taxon>Rhabditida</taxon>
        <taxon>Tylenchina</taxon>
        <taxon>Panagrolaimomorpha</taxon>
        <taxon>Strongyloidoidea</taxon>
        <taxon>Strongyloididae</taxon>
        <taxon>Parastrongyloides</taxon>
    </lineage>
</organism>
<dbReference type="GO" id="GO:0043565">
    <property type="term" value="F:sequence-specific DNA binding"/>
    <property type="evidence" value="ECO:0007669"/>
    <property type="project" value="InterPro"/>
</dbReference>
<keyword evidence="14" id="KW-1185">Reference proteome</keyword>
<dbReference type="PANTHER" id="PTHR47519:SF2">
    <property type="entry name" value="NUCLEAR HORMONE RECEPTOR FAMILY MEMBER NHR-97"/>
    <property type="match status" value="1"/>
</dbReference>
<dbReference type="CDD" id="cd06916">
    <property type="entry name" value="NR_DBD_like"/>
    <property type="match status" value="1"/>
</dbReference>
<dbReference type="GO" id="GO:0008270">
    <property type="term" value="F:zinc ion binding"/>
    <property type="evidence" value="ECO:0007669"/>
    <property type="project" value="UniProtKB-KW"/>
</dbReference>
<keyword evidence="3 10" id="KW-0862">Zinc</keyword>
<accession>A0A0N4ZIU1</accession>
<evidence type="ECO:0000256" key="3">
    <source>
        <dbReference type="ARBA" id="ARBA00022833"/>
    </source>
</evidence>
<evidence type="ECO:0000256" key="8">
    <source>
        <dbReference type="ARBA" id="ARBA00023242"/>
    </source>
</evidence>
<evidence type="ECO:0000256" key="10">
    <source>
        <dbReference type="RuleBase" id="RU004334"/>
    </source>
</evidence>
<evidence type="ECO:0000256" key="1">
    <source>
        <dbReference type="ARBA" id="ARBA00022723"/>
    </source>
</evidence>
<dbReference type="Gene3D" id="3.30.50.10">
    <property type="entry name" value="Erythroid Transcription Factor GATA-1, subunit A"/>
    <property type="match status" value="1"/>
</dbReference>
<sequence length="470" mass="53414">MASGARPPSNQRSESVSSKPKPRHLGSRGKQSPIQSVNVDEAFPEVCVVCGDRACSHYYYGVAACHGCKCFFWRSVKSGTEYKCRYNQNCDIRINRRSACRYCRFQRCLIVGMQVESVRSVYNKGYTKRYQKKEKNFNENEETIIKEDLLSPKYNVEIDMKENTLISIGNEPLKYDENDYVKRILNLKRTIECGCNEKTLFYENASLKEIFLNPSLLDYFRLPINYCVKLKTAKSDELNFSGKNSLAMAIDWIQGINPWGKNAGYENAINILKATFPSIAIIDIAFNSCKATKDESLLCLPNGITVSKHESIAPNIWINNNIVINILEKVSPTVVKLNVTETEYVLLKALIVFQARFHGICNEAVVEMTNFKENIESLLYNECYAHSINIGKAANRFASLLSLLATISLLARDVEDHIKIYQSFGNHKADILFVELFGDIFGKEEIPQNFCNGEMKQFQISMPQMEIGVS</sequence>
<proteinExistence type="inferred from homology"/>
<reference evidence="15" key="1">
    <citation type="submission" date="2017-02" db="UniProtKB">
        <authorList>
            <consortium name="WormBaseParasite"/>
        </authorList>
    </citation>
    <scope>IDENTIFICATION</scope>
</reference>
<keyword evidence="8 10" id="KW-0539">Nucleus</keyword>
<dbReference type="InterPro" id="IPR001628">
    <property type="entry name" value="Znf_hrmn_rcpt"/>
</dbReference>
<evidence type="ECO:0000313" key="15">
    <source>
        <dbReference type="WBParaSite" id="PTRK_0000785300.1"/>
    </source>
</evidence>
<dbReference type="InterPro" id="IPR013088">
    <property type="entry name" value="Znf_NHR/GATA"/>
</dbReference>
<evidence type="ECO:0000256" key="7">
    <source>
        <dbReference type="ARBA" id="ARBA00023170"/>
    </source>
</evidence>
<evidence type="ECO:0000259" key="13">
    <source>
        <dbReference type="PROSITE" id="PS51843"/>
    </source>
</evidence>
<keyword evidence="6 10" id="KW-0804">Transcription</keyword>
<dbReference type="GO" id="GO:0003700">
    <property type="term" value="F:DNA-binding transcription factor activity"/>
    <property type="evidence" value="ECO:0007669"/>
    <property type="project" value="InterPro"/>
</dbReference>
<dbReference type="SMART" id="SM00430">
    <property type="entry name" value="HOLI"/>
    <property type="match status" value="1"/>
</dbReference>
<dbReference type="InterPro" id="IPR052496">
    <property type="entry name" value="Orphan_Nuclear_Rcpt"/>
</dbReference>
<keyword evidence="7 10" id="KW-0675">Receptor</keyword>
<feature type="compositionally biased region" description="Polar residues" evidence="11">
    <location>
        <begin position="8"/>
        <end position="18"/>
    </location>
</feature>
<evidence type="ECO:0000256" key="4">
    <source>
        <dbReference type="ARBA" id="ARBA00023015"/>
    </source>
</evidence>
<feature type="domain" description="NR LBD" evidence="13">
    <location>
        <begin position="197"/>
        <end position="440"/>
    </location>
</feature>
<protein>
    <submittedName>
        <fullName evidence="15">Nuclear receptor domain-containing protein</fullName>
    </submittedName>
</protein>
<comment type="similarity">
    <text evidence="10">Belongs to the nuclear hormone receptor family.</text>
</comment>
<dbReference type="InterPro" id="IPR035500">
    <property type="entry name" value="NHR-like_dom_sf"/>
</dbReference>
<dbReference type="SUPFAM" id="SSF48508">
    <property type="entry name" value="Nuclear receptor ligand-binding domain"/>
    <property type="match status" value="1"/>
</dbReference>
<dbReference type="Gene3D" id="1.10.565.10">
    <property type="entry name" value="Retinoid X Receptor"/>
    <property type="match status" value="1"/>
</dbReference>
<evidence type="ECO:0000256" key="11">
    <source>
        <dbReference type="SAM" id="MobiDB-lite"/>
    </source>
</evidence>
<comment type="subcellular location">
    <subcellularLocation>
        <location evidence="10">Nucleus</location>
    </subcellularLocation>
</comment>
<evidence type="ECO:0000259" key="12">
    <source>
        <dbReference type="PROSITE" id="PS51030"/>
    </source>
</evidence>
<keyword evidence="2 10" id="KW-0863">Zinc-finger</keyword>
<evidence type="ECO:0000256" key="5">
    <source>
        <dbReference type="ARBA" id="ARBA00023125"/>
    </source>
</evidence>
<comment type="function">
    <text evidence="9">Orphan nuclear receptor.</text>
</comment>
<name>A0A0N4ZIU1_PARTI</name>
<dbReference type="PANTHER" id="PTHR47519">
    <property type="entry name" value="NUCLEAR HORMONE RECEPTOR FAMILY MEMBER NHR-31-RELATED"/>
    <property type="match status" value="1"/>
</dbReference>
<dbReference type="PROSITE" id="PS00031">
    <property type="entry name" value="NUCLEAR_REC_DBD_1"/>
    <property type="match status" value="1"/>
</dbReference>
<dbReference type="Pfam" id="PF00104">
    <property type="entry name" value="Hormone_recep"/>
    <property type="match status" value="1"/>
</dbReference>
<dbReference type="GO" id="GO:0005634">
    <property type="term" value="C:nucleus"/>
    <property type="evidence" value="ECO:0007669"/>
    <property type="project" value="UniProtKB-SubCell"/>
</dbReference>
<dbReference type="PROSITE" id="PS51843">
    <property type="entry name" value="NR_LBD"/>
    <property type="match status" value="1"/>
</dbReference>
<dbReference type="InterPro" id="IPR000536">
    <property type="entry name" value="Nucl_hrmn_rcpt_lig-bd"/>
</dbReference>
<keyword evidence="4 10" id="KW-0805">Transcription regulation</keyword>
<dbReference type="SUPFAM" id="SSF57716">
    <property type="entry name" value="Glucocorticoid receptor-like (DNA-binding domain)"/>
    <property type="match status" value="1"/>
</dbReference>
<evidence type="ECO:0000256" key="9">
    <source>
        <dbReference type="ARBA" id="ARBA00037512"/>
    </source>
</evidence>